<feature type="domain" description="OST48 middle" evidence="10">
    <location>
        <begin position="298"/>
        <end position="436"/>
    </location>
</feature>
<evidence type="ECO:0000259" key="9">
    <source>
        <dbReference type="Pfam" id="PF03345"/>
    </source>
</evidence>
<evidence type="ECO:0000256" key="2">
    <source>
        <dbReference type="ARBA" id="ARBA00004922"/>
    </source>
</evidence>
<keyword evidence="6 8" id="KW-1133">Transmembrane helix</keyword>
<protein>
    <recommendedName>
        <fullName evidence="8">Dolichyl-diphosphooligosaccharide--protein glycosyltransferase 48 kDa subunit</fullName>
        <shortName evidence="8">Oligosaccharyl transferase 48 kDa subunit</shortName>
    </recommendedName>
</protein>
<dbReference type="PANTHER" id="PTHR10830">
    <property type="entry name" value="DOLICHYL-DIPHOSPHOOLIGOSACCHARIDE--PROTEIN GLYCOSYLTRANSFERASE 48 KDA SUBUNIT"/>
    <property type="match status" value="1"/>
</dbReference>
<comment type="pathway">
    <text evidence="2 8">Protein modification; protein glycosylation.</text>
</comment>
<dbReference type="AlphaFoldDB" id="A0AAD4XD32"/>
<dbReference type="GO" id="GO:0018279">
    <property type="term" value="P:protein N-linked glycosylation via asparagine"/>
    <property type="evidence" value="ECO:0007669"/>
    <property type="project" value="UniProtKB-UniRule"/>
</dbReference>
<accession>A0AAD4XD32</accession>
<comment type="similarity">
    <text evidence="3 8">Belongs to the DDOST 48 kDa subunit family.</text>
</comment>
<comment type="caution">
    <text evidence="11">The sequence shown here is derived from an EMBL/GenBank/DDBJ whole genome shotgun (WGS) entry which is preliminary data.</text>
</comment>
<feature type="domain" description="OST48 N-terminal" evidence="9">
    <location>
        <begin position="31"/>
        <end position="284"/>
    </location>
</feature>
<reference evidence="11" key="1">
    <citation type="submission" date="2022-04" db="EMBL/GenBank/DDBJ databases">
        <title>A functionally conserved STORR gene fusion in Papaver species that diverged 16.8 million years ago.</title>
        <authorList>
            <person name="Catania T."/>
        </authorList>
    </citation>
    <scope>NUCLEOTIDE SEQUENCE</scope>
    <source>
        <strain evidence="11">S-188037</strain>
    </source>
</reference>
<keyword evidence="8" id="KW-0732">Signal</keyword>
<proteinExistence type="inferred from homology"/>
<dbReference type="EMBL" id="JAJJMB010011896">
    <property type="protein sequence ID" value="KAI3895681.1"/>
    <property type="molecule type" value="Genomic_DNA"/>
</dbReference>
<feature type="chain" id="PRO_5041766630" description="Dolichyl-diphosphooligosaccharide--protein glycosyltransferase 48 kDa subunit" evidence="8">
    <location>
        <begin position="22"/>
        <end position="436"/>
    </location>
</feature>
<keyword evidence="4 8" id="KW-0812">Transmembrane</keyword>
<dbReference type="InterPro" id="IPR005013">
    <property type="entry name" value="DDOST_48_kDa_subunit"/>
</dbReference>
<evidence type="ECO:0000313" key="11">
    <source>
        <dbReference type="EMBL" id="KAI3895681.1"/>
    </source>
</evidence>
<sequence>MAKNLVIFLTLISFLPLLCNSFSSENPSDRKILVLVDDLGIKSSHSIFFKSLQTRGFELDFKLADDPKLTLKRYGTYLYDGLVLFSPSTKRLGGSLDSAAVLEFVDAGHDLILTADSSASDLIRDIATECGVDFDEDSEAMVIDHTSYAVSATDGDHTLIASDDFIKSDVILGSKKIEAPVLFQGIGHSLSSANSLGIKVLSASPAAYSANPNAKLSNPPSLTGAAISLVSVVQARNNARVVISGSLDLFSNRLFKSAVQKAGTSIKHEKSGNEQFATELSKWVFHERGHLKAVNVRHHRVGETDEPAIYRINDEVEYSVEIYEWSGTSWVPYNSNDVQLQFYMMSPYVLKNLSTDKKGLYSTIFKVPDVYGVFQFKVEYQRLGFTSLSLSKQIPVRPYRHNEYERFIPTAFPYYGASFSTMAGFFVFTIVYLYHK</sequence>
<evidence type="ECO:0000256" key="8">
    <source>
        <dbReference type="RuleBase" id="RU361142"/>
    </source>
</evidence>
<evidence type="ECO:0000256" key="5">
    <source>
        <dbReference type="ARBA" id="ARBA00022824"/>
    </source>
</evidence>
<evidence type="ECO:0000256" key="3">
    <source>
        <dbReference type="ARBA" id="ARBA00008743"/>
    </source>
</evidence>
<dbReference type="PANTHER" id="PTHR10830:SF0">
    <property type="entry name" value="DOLICHYL-DIPHOSPHOOLIGOSACCHARIDE--PROTEIN GLYCOSYLTRANSFERASE 48 KDA SUBUNIT"/>
    <property type="match status" value="1"/>
</dbReference>
<dbReference type="GO" id="GO:0008250">
    <property type="term" value="C:oligosaccharyltransferase complex"/>
    <property type="evidence" value="ECO:0007669"/>
    <property type="project" value="TreeGrafter"/>
</dbReference>
<organism evidence="11 12">
    <name type="scientific">Papaver atlanticum</name>
    <dbReference type="NCBI Taxonomy" id="357466"/>
    <lineage>
        <taxon>Eukaryota</taxon>
        <taxon>Viridiplantae</taxon>
        <taxon>Streptophyta</taxon>
        <taxon>Embryophyta</taxon>
        <taxon>Tracheophyta</taxon>
        <taxon>Spermatophyta</taxon>
        <taxon>Magnoliopsida</taxon>
        <taxon>Ranunculales</taxon>
        <taxon>Papaveraceae</taxon>
        <taxon>Papaveroideae</taxon>
        <taxon>Papaver</taxon>
    </lineage>
</organism>
<keyword evidence="5 8" id="KW-0256">Endoplasmic reticulum</keyword>
<comment type="function">
    <text evidence="8">Subunit of the oligosaccharyl transferase (OST) complex that catalyzes the initial transfer of a defined glycan (Glc(3)Man(9)GlcNAc(2) in eukaryotes) from the lipid carrier dolichol-pyrophosphate to an asparagine residue within an Asn-X-Ser/Thr consensus motif in nascent polypeptide chains, the first step in protein N-glycosylation. N-glycosylation occurs cotranslationally and the complex associates with the Sec61 complex at the channel-forming translocon complex that mediates protein translocation across the endoplasmic reticulum (ER).</text>
</comment>
<dbReference type="Pfam" id="PF23358">
    <property type="entry name" value="OST48_MD"/>
    <property type="match status" value="1"/>
</dbReference>
<keyword evidence="7 8" id="KW-0472">Membrane</keyword>
<evidence type="ECO:0000259" key="10">
    <source>
        <dbReference type="Pfam" id="PF23358"/>
    </source>
</evidence>
<evidence type="ECO:0000256" key="4">
    <source>
        <dbReference type="ARBA" id="ARBA00022692"/>
    </source>
</evidence>
<dbReference type="InterPro" id="IPR055457">
    <property type="entry name" value="OST48_N"/>
</dbReference>
<dbReference type="InterPro" id="IPR055459">
    <property type="entry name" value="OST48_MD"/>
</dbReference>
<keyword evidence="12" id="KW-1185">Reference proteome</keyword>
<feature type="signal peptide" evidence="8">
    <location>
        <begin position="1"/>
        <end position="21"/>
    </location>
</feature>
<comment type="subunit">
    <text evidence="8">Component of the oligosaccharyltransferase (OST) complex.</text>
</comment>
<evidence type="ECO:0000313" key="12">
    <source>
        <dbReference type="Proteomes" id="UP001202328"/>
    </source>
</evidence>
<dbReference type="Pfam" id="PF03345">
    <property type="entry name" value="OST48_N"/>
    <property type="match status" value="1"/>
</dbReference>
<evidence type="ECO:0000256" key="6">
    <source>
        <dbReference type="ARBA" id="ARBA00022989"/>
    </source>
</evidence>
<name>A0AAD4XD32_9MAGN</name>
<gene>
    <name evidence="11" type="ORF">MKW98_025472</name>
</gene>
<evidence type="ECO:0000256" key="1">
    <source>
        <dbReference type="ARBA" id="ARBA00004479"/>
    </source>
</evidence>
<dbReference type="Proteomes" id="UP001202328">
    <property type="component" value="Unassembled WGS sequence"/>
</dbReference>
<feature type="transmembrane region" description="Helical" evidence="8">
    <location>
        <begin position="412"/>
        <end position="434"/>
    </location>
</feature>
<comment type="subcellular location">
    <subcellularLocation>
        <location evidence="8">Endoplasmic reticulum membrane</location>
        <topology evidence="8">Single-pass type I membrane protein</topology>
    </subcellularLocation>
    <subcellularLocation>
        <location evidence="1">Membrane</location>
        <topology evidence="1">Single-pass type I membrane protein</topology>
    </subcellularLocation>
</comment>
<evidence type="ECO:0000256" key="7">
    <source>
        <dbReference type="ARBA" id="ARBA00023136"/>
    </source>
</evidence>